<dbReference type="PROSITE" id="PS50968">
    <property type="entry name" value="BIOTINYL_LIPOYL"/>
    <property type="match status" value="1"/>
</dbReference>
<dbReference type="GO" id="GO:0005960">
    <property type="term" value="C:glycine cleavage complex"/>
    <property type="evidence" value="ECO:0007669"/>
    <property type="project" value="UniProtKB-UniRule"/>
</dbReference>
<evidence type="ECO:0000313" key="6">
    <source>
        <dbReference type="EMBL" id="KAG8233088.1"/>
    </source>
</evidence>
<dbReference type="AlphaFoldDB" id="A0A8K0P5J7"/>
<dbReference type="InterPro" id="IPR002930">
    <property type="entry name" value="GCV_H"/>
</dbReference>
<keyword evidence="7" id="KW-1185">Reference proteome</keyword>
<reference evidence="6" key="2">
    <citation type="submission" date="2017-10" db="EMBL/GenBank/DDBJ databases">
        <title>Ladona fulva Genome sequencing and assembly.</title>
        <authorList>
            <person name="Murali S."/>
            <person name="Richards S."/>
            <person name="Bandaranaike D."/>
            <person name="Bellair M."/>
            <person name="Blankenburg K."/>
            <person name="Chao H."/>
            <person name="Dinh H."/>
            <person name="Doddapaneni H."/>
            <person name="Dugan-Rocha S."/>
            <person name="Elkadiri S."/>
            <person name="Gnanaolivu R."/>
            <person name="Hernandez B."/>
            <person name="Skinner E."/>
            <person name="Javaid M."/>
            <person name="Lee S."/>
            <person name="Li M."/>
            <person name="Ming W."/>
            <person name="Munidasa M."/>
            <person name="Muniz J."/>
            <person name="Nguyen L."/>
            <person name="Hughes D."/>
            <person name="Osuji N."/>
            <person name="Pu L.-L."/>
            <person name="Puazo M."/>
            <person name="Qu C."/>
            <person name="Quiroz J."/>
            <person name="Raj R."/>
            <person name="Weissenberger G."/>
            <person name="Xin Y."/>
            <person name="Zou X."/>
            <person name="Han Y."/>
            <person name="Worley K."/>
            <person name="Muzny D."/>
            <person name="Gibbs R."/>
        </authorList>
    </citation>
    <scope>NUCLEOTIDE SEQUENCE</scope>
    <source>
        <strain evidence="6">Sampled in the wild</strain>
    </source>
</reference>
<dbReference type="CDD" id="cd06848">
    <property type="entry name" value="GCS_H"/>
    <property type="match status" value="2"/>
</dbReference>
<dbReference type="InterPro" id="IPR017453">
    <property type="entry name" value="GCV_H_sub"/>
</dbReference>
<evidence type="ECO:0000259" key="5">
    <source>
        <dbReference type="PROSITE" id="PS50968"/>
    </source>
</evidence>
<reference evidence="6" key="1">
    <citation type="submission" date="2013-04" db="EMBL/GenBank/DDBJ databases">
        <authorList>
            <person name="Qu J."/>
            <person name="Murali S.C."/>
            <person name="Bandaranaike D."/>
            <person name="Bellair M."/>
            <person name="Blankenburg K."/>
            <person name="Chao H."/>
            <person name="Dinh H."/>
            <person name="Doddapaneni H."/>
            <person name="Downs B."/>
            <person name="Dugan-Rocha S."/>
            <person name="Elkadiri S."/>
            <person name="Gnanaolivu R.D."/>
            <person name="Hernandez B."/>
            <person name="Javaid M."/>
            <person name="Jayaseelan J.C."/>
            <person name="Lee S."/>
            <person name="Li M."/>
            <person name="Ming W."/>
            <person name="Munidasa M."/>
            <person name="Muniz J."/>
            <person name="Nguyen L."/>
            <person name="Ongeri F."/>
            <person name="Osuji N."/>
            <person name="Pu L.-L."/>
            <person name="Puazo M."/>
            <person name="Qu C."/>
            <person name="Quiroz J."/>
            <person name="Raj R."/>
            <person name="Weissenberger G."/>
            <person name="Xin Y."/>
            <person name="Zou X."/>
            <person name="Han Y."/>
            <person name="Richards S."/>
            <person name="Worley K."/>
            <person name="Muzny D."/>
            <person name="Gibbs R."/>
        </authorList>
    </citation>
    <scope>NUCLEOTIDE SEQUENCE</scope>
    <source>
        <strain evidence="6">Sampled in the wild</strain>
    </source>
</reference>
<comment type="caution">
    <text evidence="6">The sequence shown here is derived from an EMBL/GenBank/DDBJ whole genome shotgun (WGS) entry which is preliminary data.</text>
</comment>
<comment type="function">
    <text evidence="4">The H protein shuttles the methylamine group of glycine from the P protein to the T protein.</text>
</comment>
<sequence>MLHVRNLVTGLRTVSGNLTCSKLLYEGRIVSSHSRRIGARNFSFSRLLYSEGRKFSDKHEWVSVEGKTGTVGISDYAQKLLGDIVYAQLPEVGSDCVMKEECGALESVKAASEIYSPVSGKVLEKNTAVEESPGLINESCYDKGWLFKVEISKLSELESLMDEAAVQTLVFFGNMFLATALETCCKFDEEKNFNNKLTSTVWKQLDEFVYVELPNIGKECKMNEPCGTLESIRAVIDLCSPVSGVVYEKSTVEDFPRLINESCYDKGWLYKLKLTQLHELNMLMNEAEYEDFVKKNFGK</sequence>
<dbReference type="InterPro" id="IPR033753">
    <property type="entry name" value="GCV_H/Fam206"/>
</dbReference>
<dbReference type="InterPro" id="IPR000089">
    <property type="entry name" value="Biotin_lipoyl"/>
</dbReference>
<name>A0A8K0P5J7_LADFU</name>
<comment type="subunit">
    <text evidence="4">The glycine cleavage system is composed of four proteins: P, T, L and H.</text>
</comment>
<protein>
    <recommendedName>
        <fullName evidence="4">Glycine cleavage system H protein</fullName>
    </recommendedName>
</protein>
<dbReference type="Gene3D" id="2.40.50.100">
    <property type="match status" value="2"/>
</dbReference>
<dbReference type="Pfam" id="PF01597">
    <property type="entry name" value="GCV_H"/>
    <property type="match status" value="2"/>
</dbReference>
<feature type="modified residue" description="N6-lipoyllysine" evidence="3">
    <location>
        <position position="109"/>
    </location>
</feature>
<keyword evidence="2 3" id="KW-0450">Lipoyl</keyword>
<accession>A0A8K0P5J7</accession>
<comment type="subcellular location">
    <subcellularLocation>
        <location evidence="4">Mitochondrion</location>
    </subcellularLocation>
</comment>
<dbReference type="SUPFAM" id="SSF51230">
    <property type="entry name" value="Single hybrid motif"/>
    <property type="match status" value="2"/>
</dbReference>
<evidence type="ECO:0000256" key="3">
    <source>
        <dbReference type="PIRSR" id="PIRSR617453-50"/>
    </source>
</evidence>
<dbReference type="HAMAP" id="MF_00272">
    <property type="entry name" value="GcvH"/>
    <property type="match status" value="1"/>
</dbReference>
<dbReference type="GO" id="GO:0019464">
    <property type="term" value="P:glycine decarboxylation via glycine cleavage system"/>
    <property type="evidence" value="ECO:0007669"/>
    <property type="project" value="UniProtKB-UniRule"/>
</dbReference>
<proteinExistence type="inferred from homology"/>
<dbReference type="PANTHER" id="PTHR11715:SF3">
    <property type="entry name" value="GLYCINE CLEAVAGE SYSTEM H PROTEIN-RELATED"/>
    <property type="match status" value="1"/>
</dbReference>
<feature type="domain" description="Lipoyl-binding" evidence="5">
    <location>
        <begin position="68"/>
        <end position="150"/>
    </location>
</feature>
<dbReference type="OrthoDB" id="10264154at2759"/>
<dbReference type="NCBIfam" id="NF002270">
    <property type="entry name" value="PRK01202.1"/>
    <property type="match status" value="1"/>
</dbReference>
<organism evidence="6 7">
    <name type="scientific">Ladona fulva</name>
    <name type="common">Scarce chaser dragonfly</name>
    <name type="synonym">Libellula fulva</name>
    <dbReference type="NCBI Taxonomy" id="123851"/>
    <lineage>
        <taxon>Eukaryota</taxon>
        <taxon>Metazoa</taxon>
        <taxon>Ecdysozoa</taxon>
        <taxon>Arthropoda</taxon>
        <taxon>Hexapoda</taxon>
        <taxon>Insecta</taxon>
        <taxon>Pterygota</taxon>
        <taxon>Palaeoptera</taxon>
        <taxon>Odonata</taxon>
        <taxon>Epiprocta</taxon>
        <taxon>Anisoptera</taxon>
        <taxon>Libelluloidea</taxon>
        <taxon>Libellulidae</taxon>
        <taxon>Ladona</taxon>
    </lineage>
</organism>
<dbReference type="NCBIfam" id="TIGR00527">
    <property type="entry name" value="gcvH"/>
    <property type="match status" value="1"/>
</dbReference>
<evidence type="ECO:0000256" key="4">
    <source>
        <dbReference type="RuleBase" id="RU364055"/>
    </source>
</evidence>
<evidence type="ECO:0000256" key="2">
    <source>
        <dbReference type="ARBA" id="ARBA00022823"/>
    </source>
</evidence>
<dbReference type="GO" id="GO:0009249">
    <property type="term" value="P:protein lipoylation"/>
    <property type="evidence" value="ECO:0007669"/>
    <property type="project" value="TreeGrafter"/>
</dbReference>
<dbReference type="GO" id="GO:0005739">
    <property type="term" value="C:mitochondrion"/>
    <property type="evidence" value="ECO:0007669"/>
    <property type="project" value="UniProtKB-SubCell"/>
</dbReference>
<dbReference type="PANTHER" id="PTHR11715">
    <property type="entry name" value="GLYCINE CLEAVAGE SYSTEM H PROTEIN"/>
    <property type="match status" value="1"/>
</dbReference>
<evidence type="ECO:0000256" key="1">
    <source>
        <dbReference type="ARBA" id="ARBA00009249"/>
    </source>
</evidence>
<comment type="similarity">
    <text evidence="1 4">Belongs to the GcvH family.</text>
</comment>
<dbReference type="InterPro" id="IPR011053">
    <property type="entry name" value="Single_hybrid_motif"/>
</dbReference>
<gene>
    <name evidence="6" type="ORF">J437_LFUL013088</name>
</gene>
<evidence type="ECO:0000313" key="7">
    <source>
        <dbReference type="Proteomes" id="UP000792457"/>
    </source>
</evidence>
<keyword evidence="4" id="KW-0496">Mitochondrion</keyword>
<keyword evidence="4" id="KW-0809">Transit peptide</keyword>
<dbReference type="EMBL" id="KZ308686">
    <property type="protein sequence ID" value="KAG8233088.1"/>
    <property type="molecule type" value="Genomic_DNA"/>
</dbReference>
<dbReference type="Proteomes" id="UP000792457">
    <property type="component" value="Unassembled WGS sequence"/>
</dbReference>
<comment type="cofactor">
    <cofactor evidence="4">
        <name>(R)-lipoate</name>
        <dbReference type="ChEBI" id="CHEBI:83088"/>
    </cofactor>
    <text evidence="4">Binds 1 lipoyl cofactor covalently.</text>
</comment>